<dbReference type="Proteomes" id="UP000288429">
    <property type="component" value="Unassembled WGS sequence"/>
</dbReference>
<organism evidence="1 2">
    <name type="scientific">Fusarium ambrosium</name>
    <dbReference type="NCBI Taxonomy" id="131363"/>
    <lineage>
        <taxon>Eukaryota</taxon>
        <taxon>Fungi</taxon>
        <taxon>Dikarya</taxon>
        <taxon>Ascomycota</taxon>
        <taxon>Pezizomycotina</taxon>
        <taxon>Sordariomycetes</taxon>
        <taxon>Hypocreomycetidae</taxon>
        <taxon>Hypocreales</taxon>
        <taxon>Nectriaceae</taxon>
        <taxon>Fusarium</taxon>
        <taxon>Fusarium solani species complex</taxon>
    </lineage>
</organism>
<reference evidence="1 2" key="1">
    <citation type="submission" date="2017-06" db="EMBL/GenBank/DDBJ databases">
        <title>Cmopartive genomic analysis of Ambrosia Fusariam Clade fungi.</title>
        <authorList>
            <person name="Stajich J.E."/>
            <person name="Carrillo J."/>
            <person name="Kijimoto T."/>
            <person name="Eskalen A."/>
            <person name="O'Donnell K."/>
            <person name="Kasson M."/>
        </authorList>
    </citation>
    <scope>NUCLEOTIDE SEQUENCE [LARGE SCALE GENOMIC DNA]</scope>
    <source>
        <strain evidence="1 2">NRRL 20438</strain>
    </source>
</reference>
<gene>
    <name evidence="1" type="ORF">CDV31_000589</name>
</gene>
<comment type="caution">
    <text evidence="1">The sequence shown here is derived from an EMBL/GenBank/DDBJ whole genome shotgun (WGS) entry which is preliminary data.</text>
</comment>
<keyword evidence="2" id="KW-1185">Reference proteome</keyword>
<evidence type="ECO:0000313" key="2">
    <source>
        <dbReference type="Proteomes" id="UP000288429"/>
    </source>
</evidence>
<sequence>MSVHGRDVFEIGTQLTQAINPDQAVQDAGHDASSVMKSDRFVAAVNDTKSTVTMIVHPSQRQRQGHPQPFQQLQ</sequence>
<accession>A0A428V267</accession>
<protein>
    <submittedName>
        <fullName evidence="1">Uncharacterized protein</fullName>
    </submittedName>
</protein>
<evidence type="ECO:0000313" key="1">
    <source>
        <dbReference type="EMBL" id="RSM20611.1"/>
    </source>
</evidence>
<name>A0A428V267_9HYPO</name>
<dbReference type="AlphaFoldDB" id="A0A428V267"/>
<proteinExistence type="predicted"/>
<dbReference type="EMBL" id="NIZV01000004">
    <property type="protein sequence ID" value="RSM20611.1"/>
    <property type="molecule type" value="Genomic_DNA"/>
</dbReference>